<protein>
    <submittedName>
        <fullName evidence="2">Catechol 2,3-dioxygenase-like lactoylglutathione lyase family enzyme</fullName>
    </submittedName>
</protein>
<dbReference type="Proteomes" id="UP000569329">
    <property type="component" value="Unassembled WGS sequence"/>
</dbReference>
<keyword evidence="3" id="KW-1185">Reference proteome</keyword>
<evidence type="ECO:0000313" key="3">
    <source>
        <dbReference type="Proteomes" id="UP000569329"/>
    </source>
</evidence>
<evidence type="ECO:0000259" key="1">
    <source>
        <dbReference type="PROSITE" id="PS51819"/>
    </source>
</evidence>
<dbReference type="EMBL" id="JACGWZ010000001">
    <property type="protein sequence ID" value="MBA8824093.1"/>
    <property type="molecule type" value="Genomic_DNA"/>
</dbReference>
<dbReference type="Pfam" id="PF00903">
    <property type="entry name" value="Glyoxalase"/>
    <property type="match status" value="1"/>
</dbReference>
<accession>A0A839DSP2</accession>
<dbReference type="InterPro" id="IPR029068">
    <property type="entry name" value="Glyas_Bleomycin-R_OHBP_Dase"/>
</dbReference>
<dbReference type="SUPFAM" id="SSF54593">
    <property type="entry name" value="Glyoxalase/Bleomycin resistance protein/Dihydroxybiphenyl dioxygenase"/>
    <property type="match status" value="1"/>
</dbReference>
<keyword evidence="2" id="KW-0456">Lyase</keyword>
<dbReference type="Gene3D" id="3.10.180.10">
    <property type="entry name" value="2,3-Dihydroxybiphenyl 1,2-Dioxygenase, domain 1"/>
    <property type="match status" value="1"/>
</dbReference>
<reference evidence="2 3" key="1">
    <citation type="submission" date="2020-07" db="EMBL/GenBank/DDBJ databases">
        <title>Sequencing the genomes of 1000 actinobacteria strains.</title>
        <authorList>
            <person name="Klenk H.-P."/>
        </authorList>
    </citation>
    <scope>NUCLEOTIDE SEQUENCE [LARGE SCALE GENOMIC DNA]</scope>
    <source>
        <strain evidence="2 3">DSM 45975</strain>
    </source>
</reference>
<sequence length="149" mass="17088">MKLRLHHVNVVSDDMPELHKFYSEVLGLETTPLPPMVEHLGHQNDRTESEDDDKWNQNVAFFDASGDDEMQIHAGRRQAYLGPRMGHAINPLLTGHFAFRTDDLDAVRKYLTEQGVPFSDYGEWAVKDWDQIFLTDPAGNVIEIHQIMS</sequence>
<gene>
    <name evidence="2" type="ORF">FHX42_001422</name>
</gene>
<name>A0A839DSP2_9PSEU</name>
<dbReference type="PROSITE" id="PS51819">
    <property type="entry name" value="VOC"/>
    <property type="match status" value="1"/>
</dbReference>
<organism evidence="2 3">
    <name type="scientific">Halosaccharopolyspora lacisalsi</name>
    <dbReference type="NCBI Taxonomy" id="1000566"/>
    <lineage>
        <taxon>Bacteria</taxon>
        <taxon>Bacillati</taxon>
        <taxon>Actinomycetota</taxon>
        <taxon>Actinomycetes</taxon>
        <taxon>Pseudonocardiales</taxon>
        <taxon>Pseudonocardiaceae</taxon>
        <taxon>Halosaccharopolyspora</taxon>
    </lineage>
</organism>
<comment type="caution">
    <text evidence="2">The sequence shown here is derived from an EMBL/GenBank/DDBJ whole genome shotgun (WGS) entry which is preliminary data.</text>
</comment>
<dbReference type="AlphaFoldDB" id="A0A839DSP2"/>
<keyword evidence="2" id="KW-0223">Dioxygenase</keyword>
<keyword evidence="2" id="KW-0560">Oxidoreductase</keyword>
<dbReference type="InterPro" id="IPR004360">
    <property type="entry name" value="Glyas_Fos-R_dOase_dom"/>
</dbReference>
<dbReference type="RefSeq" id="WP_182543252.1">
    <property type="nucleotide sequence ID" value="NZ_JACGWZ010000001.1"/>
</dbReference>
<dbReference type="GO" id="GO:0016829">
    <property type="term" value="F:lyase activity"/>
    <property type="evidence" value="ECO:0007669"/>
    <property type="project" value="UniProtKB-KW"/>
</dbReference>
<evidence type="ECO:0000313" key="2">
    <source>
        <dbReference type="EMBL" id="MBA8824093.1"/>
    </source>
</evidence>
<feature type="domain" description="VOC" evidence="1">
    <location>
        <begin position="4"/>
        <end position="147"/>
    </location>
</feature>
<dbReference type="InterPro" id="IPR037523">
    <property type="entry name" value="VOC_core"/>
</dbReference>
<proteinExistence type="predicted"/>
<dbReference type="GO" id="GO:0051213">
    <property type="term" value="F:dioxygenase activity"/>
    <property type="evidence" value="ECO:0007669"/>
    <property type="project" value="UniProtKB-KW"/>
</dbReference>